<keyword evidence="1" id="KW-0378">Hydrolase</keyword>
<dbReference type="PANTHER" id="PTHR48081:SF13">
    <property type="entry name" value="ALPHA_BETA HYDROLASE"/>
    <property type="match status" value="1"/>
</dbReference>
<dbReference type="InterPro" id="IPR049492">
    <property type="entry name" value="BD-FAE-like_dom"/>
</dbReference>
<reference evidence="3 4" key="1">
    <citation type="submission" date="2014-12" db="EMBL/GenBank/DDBJ databases">
        <title>Genome sequencing of Photobacterium gaetbulicola AD005a.</title>
        <authorList>
            <person name="Adrian T.G.S."/>
            <person name="Chan K.G."/>
        </authorList>
    </citation>
    <scope>NUCLEOTIDE SEQUENCE [LARGE SCALE GENOMIC DNA]</scope>
    <source>
        <strain evidence="3 4">AD005a</strain>
    </source>
</reference>
<dbReference type="Pfam" id="PF20434">
    <property type="entry name" value="BD-FAE"/>
    <property type="match status" value="1"/>
</dbReference>
<evidence type="ECO:0000313" key="3">
    <source>
        <dbReference type="EMBL" id="KHT62676.1"/>
    </source>
</evidence>
<feature type="domain" description="BD-FAE-like" evidence="2">
    <location>
        <begin position="58"/>
        <end position="258"/>
    </location>
</feature>
<evidence type="ECO:0000259" key="2">
    <source>
        <dbReference type="Pfam" id="PF20434"/>
    </source>
</evidence>
<dbReference type="GO" id="GO:0016787">
    <property type="term" value="F:hydrolase activity"/>
    <property type="evidence" value="ECO:0007669"/>
    <property type="project" value="UniProtKB-KW"/>
</dbReference>
<dbReference type="SUPFAM" id="SSF53474">
    <property type="entry name" value="alpha/beta-Hydrolases"/>
    <property type="match status" value="1"/>
</dbReference>
<gene>
    <name evidence="3" type="ORF">RJ45_16410</name>
</gene>
<dbReference type="PANTHER" id="PTHR48081">
    <property type="entry name" value="AB HYDROLASE SUPERFAMILY PROTEIN C4A8.06C"/>
    <property type="match status" value="1"/>
</dbReference>
<dbReference type="InterPro" id="IPR029058">
    <property type="entry name" value="AB_hydrolase_fold"/>
</dbReference>
<organism evidence="3 4">
    <name type="scientific">Photobacterium gaetbulicola</name>
    <dbReference type="NCBI Taxonomy" id="1295392"/>
    <lineage>
        <taxon>Bacteria</taxon>
        <taxon>Pseudomonadati</taxon>
        <taxon>Pseudomonadota</taxon>
        <taxon>Gammaproteobacteria</taxon>
        <taxon>Vibrionales</taxon>
        <taxon>Vibrionaceae</taxon>
        <taxon>Photobacterium</taxon>
    </lineage>
</organism>
<sequence length="297" mass="33238">MAYEDFPESKLSASGMKVIQADYSLPYCQVQKIQYAVKSGMPLHLNVIKPVQDDGSFEKFPLILYVQGSAWLPQNLESKLVQLGKFSERGFVVGIVEYRPSTVAPFPAQVKDAKTAYRYLVKHANNYNINPEQVVIWGDSSGGHTASMVGLTHTDSEFDDECPKAFPIEVKAVIDYYGPTDISKMNEEPSTCDHQKPDSPEGLLIGGLDVLDNHQLAQKANPINYIKKSRAIPPFIIFHGSKDRLVPFGQSIMLFNALKKAKKDVEFYKIKGADHGQAPFWSPTVIELVEKFIRKNI</sequence>
<dbReference type="InterPro" id="IPR050300">
    <property type="entry name" value="GDXG_lipolytic_enzyme"/>
</dbReference>
<dbReference type="EMBL" id="JWLZ01000174">
    <property type="protein sequence ID" value="KHT62676.1"/>
    <property type="molecule type" value="Genomic_DNA"/>
</dbReference>
<name>A0A0B9GVD0_9GAMM</name>
<evidence type="ECO:0000256" key="1">
    <source>
        <dbReference type="ARBA" id="ARBA00022801"/>
    </source>
</evidence>
<dbReference type="Gene3D" id="3.40.50.1820">
    <property type="entry name" value="alpha/beta hydrolase"/>
    <property type="match status" value="1"/>
</dbReference>
<dbReference type="Proteomes" id="UP000031278">
    <property type="component" value="Unassembled WGS sequence"/>
</dbReference>
<protein>
    <recommendedName>
        <fullName evidence="2">BD-FAE-like domain-containing protein</fullName>
    </recommendedName>
</protein>
<evidence type="ECO:0000313" key="4">
    <source>
        <dbReference type="Proteomes" id="UP000031278"/>
    </source>
</evidence>
<accession>A0A0B9GVD0</accession>
<dbReference type="AlphaFoldDB" id="A0A0B9GVD0"/>
<comment type="caution">
    <text evidence="3">The sequence shown here is derived from an EMBL/GenBank/DDBJ whole genome shotgun (WGS) entry which is preliminary data.</text>
</comment>
<proteinExistence type="predicted"/>